<accession>A0A074W853</accession>
<reference evidence="1 2" key="1">
    <citation type="journal article" date="2014" name="BMC Genomics">
        <title>Genome sequencing of four Aureobasidium pullulans varieties: biotechnological potential, stress tolerance, and description of new species.</title>
        <authorList>
            <person name="Gostin Ar C."/>
            <person name="Ohm R.A."/>
            <person name="Kogej T."/>
            <person name="Sonjak S."/>
            <person name="Turk M."/>
            <person name="Zajc J."/>
            <person name="Zalar P."/>
            <person name="Grube M."/>
            <person name="Sun H."/>
            <person name="Han J."/>
            <person name="Sharma A."/>
            <person name="Chiniquy J."/>
            <person name="Ngan C.Y."/>
            <person name="Lipzen A."/>
            <person name="Barry K."/>
            <person name="Grigoriev I.V."/>
            <person name="Gunde-Cimerman N."/>
        </authorList>
    </citation>
    <scope>NUCLEOTIDE SEQUENCE [LARGE SCALE GENOMIC DNA]</scope>
    <source>
        <strain evidence="1 2">CBS 147.97</strain>
    </source>
</reference>
<dbReference type="AlphaFoldDB" id="A0A074W853"/>
<dbReference type="OrthoDB" id="5314997at2759"/>
<protein>
    <submittedName>
        <fullName evidence="1">Uncharacterized protein</fullName>
    </submittedName>
</protein>
<keyword evidence="2" id="KW-1185">Reference proteome</keyword>
<name>A0A074W853_9PEZI</name>
<proteinExistence type="predicted"/>
<sequence>MSAPKPSSTGTVNPAEKSEVGGTSFLDLPLELREMIYDLCVPKKRGTQYFCLPVQPQSKPVVVGIGLLRCSKQIYNEISQRLWLWKAIWQVSFAHPPKQAELSTVLDCSLAMSSLHDLAIAKIQDLHIKFSINTSTDATLRVCGLEVLLKLKSLWILSIFIELTTSPNDPPIRGASDLENLPLVTGLVIRVLSHIPTSIKHVGWHIYHGSIPRRKYCPFLQHLASQYESLRGSAYASQQTQAQAQGDLVDYGR</sequence>
<dbReference type="HOGENOM" id="CLU_1098309_0_0_1"/>
<gene>
    <name evidence="1" type="ORF">M436DRAFT_67491</name>
</gene>
<dbReference type="RefSeq" id="XP_013423307.1">
    <property type="nucleotide sequence ID" value="XM_013567853.1"/>
</dbReference>
<evidence type="ECO:0000313" key="2">
    <source>
        <dbReference type="Proteomes" id="UP000027730"/>
    </source>
</evidence>
<dbReference type="Proteomes" id="UP000027730">
    <property type="component" value="Unassembled WGS sequence"/>
</dbReference>
<dbReference type="EMBL" id="KL584723">
    <property type="protein sequence ID" value="KEQ69073.1"/>
    <property type="molecule type" value="Genomic_DNA"/>
</dbReference>
<dbReference type="GeneID" id="25414226"/>
<evidence type="ECO:0000313" key="1">
    <source>
        <dbReference type="EMBL" id="KEQ69073.1"/>
    </source>
</evidence>
<organism evidence="1 2">
    <name type="scientific">Aureobasidium namibiae CBS 147.97</name>
    <dbReference type="NCBI Taxonomy" id="1043004"/>
    <lineage>
        <taxon>Eukaryota</taxon>
        <taxon>Fungi</taxon>
        <taxon>Dikarya</taxon>
        <taxon>Ascomycota</taxon>
        <taxon>Pezizomycotina</taxon>
        <taxon>Dothideomycetes</taxon>
        <taxon>Dothideomycetidae</taxon>
        <taxon>Dothideales</taxon>
        <taxon>Saccotheciaceae</taxon>
        <taxon>Aureobasidium</taxon>
    </lineage>
</organism>